<evidence type="ECO:0000256" key="5">
    <source>
        <dbReference type="ARBA" id="ARBA00022989"/>
    </source>
</evidence>
<keyword evidence="6 7" id="KW-0472">Membrane</keyword>
<dbReference type="RefSeq" id="WP_216877524.1">
    <property type="nucleotide sequence ID" value="NZ_JAERQM010000005.1"/>
</dbReference>
<evidence type="ECO:0000256" key="1">
    <source>
        <dbReference type="ARBA" id="ARBA00004429"/>
    </source>
</evidence>
<dbReference type="Proteomes" id="UP000689967">
    <property type="component" value="Unassembled WGS sequence"/>
</dbReference>
<accession>A0ABS6HAS9</accession>
<comment type="subcellular location">
    <subcellularLocation>
        <location evidence="1 7">Cell inner membrane</location>
        <topology evidence="1 7">Multi-pass membrane protein</topology>
    </subcellularLocation>
</comment>
<reference evidence="9 10" key="1">
    <citation type="submission" date="2021-01" db="EMBL/GenBank/DDBJ databases">
        <title>Roseomonas sp. nov, a bacterium isolated from an oil production mixture in Yumen Oilfield.</title>
        <authorList>
            <person name="Wu D."/>
        </authorList>
    </citation>
    <scope>NUCLEOTIDE SEQUENCE [LARGE SCALE GENOMIC DNA]</scope>
    <source>
        <strain evidence="9 10">ROY-5-3</strain>
    </source>
</reference>
<comment type="caution">
    <text evidence="9">The sequence shown here is derived from an EMBL/GenBank/DDBJ whole genome shotgun (WGS) entry which is preliminary data.</text>
</comment>
<evidence type="ECO:0000256" key="4">
    <source>
        <dbReference type="ARBA" id="ARBA00022692"/>
    </source>
</evidence>
<keyword evidence="7" id="KW-0813">Transport</keyword>
<evidence type="ECO:0000313" key="9">
    <source>
        <dbReference type="EMBL" id="MBU8545519.1"/>
    </source>
</evidence>
<keyword evidence="5 7" id="KW-1133">Transmembrane helix</keyword>
<keyword evidence="2" id="KW-1003">Cell membrane</keyword>
<dbReference type="PANTHER" id="PTHR33362:SF7">
    <property type="entry name" value="SLL1103 PROTEIN"/>
    <property type="match status" value="1"/>
</dbReference>
<name>A0ABS6HAS9_9PROT</name>
<proteinExistence type="inferred from homology"/>
<comment type="function">
    <text evidence="7">Part of the tripartite ATP-independent periplasmic (TRAP) transport system.</text>
</comment>
<evidence type="ECO:0000313" key="10">
    <source>
        <dbReference type="Proteomes" id="UP000689967"/>
    </source>
</evidence>
<dbReference type="EMBL" id="JAERQM010000005">
    <property type="protein sequence ID" value="MBU8545519.1"/>
    <property type="molecule type" value="Genomic_DNA"/>
</dbReference>
<protein>
    <recommendedName>
        <fullName evidence="7">TRAP transporter large permease protein</fullName>
    </recommendedName>
</protein>
<feature type="transmembrane region" description="Helical" evidence="7">
    <location>
        <begin position="141"/>
        <end position="165"/>
    </location>
</feature>
<feature type="transmembrane region" description="Helical" evidence="7">
    <location>
        <begin position="222"/>
        <end position="248"/>
    </location>
</feature>
<keyword evidence="3 7" id="KW-0997">Cell inner membrane</keyword>
<feature type="transmembrane region" description="Helical" evidence="7">
    <location>
        <begin position="51"/>
        <end position="75"/>
    </location>
</feature>
<evidence type="ECO:0000256" key="7">
    <source>
        <dbReference type="RuleBase" id="RU369079"/>
    </source>
</evidence>
<comment type="subunit">
    <text evidence="7">The complex comprises the extracytoplasmic solute receptor protein and the two transmembrane proteins.</text>
</comment>
<feature type="transmembrane region" description="Helical" evidence="7">
    <location>
        <begin position="284"/>
        <end position="305"/>
    </location>
</feature>
<feature type="transmembrane region" description="Helical" evidence="7">
    <location>
        <begin position="6"/>
        <end position="39"/>
    </location>
</feature>
<dbReference type="InterPro" id="IPR004681">
    <property type="entry name" value="TRAP_DctM"/>
</dbReference>
<feature type="domain" description="TRAP C4-dicarboxylate transport system permease DctM subunit" evidence="8">
    <location>
        <begin position="12"/>
        <end position="430"/>
    </location>
</feature>
<dbReference type="InterPro" id="IPR010656">
    <property type="entry name" value="DctM"/>
</dbReference>
<keyword evidence="4 7" id="KW-0812">Transmembrane</keyword>
<feature type="transmembrane region" description="Helical" evidence="7">
    <location>
        <begin position="348"/>
        <end position="365"/>
    </location>
</feature>
<dbReference type="Pfam" id="PF06808">
    <property type="entry name" value="DctM"/>
    <property type="match status" value="1"/>
</dbReference>
<dbReference type="PANTHER" id="PTHR33362">
    <property type="entry name" value="SIALIC ACID TRAP TRANSPORTER PERMEASE PROTEIN SIAT-RELATED"/>
    <property type="match status" value="1"/>
</dbReference>
<evidence type="ECO:0000256" key="2">
    <source>
        <dbReference type="ARBA" id="ARBA00022475"/>
    </source>
</evidence>
<evidence type="ECO:0000256" key="3">
    <source>
        <dbReference type="ARBA" id="ARBA00022519"/>
    </source>
</evidence>
<sequence>MPLTEIYAILMLVAFFGLLMLGMPVALTLAVSGFAFGWLGFGPMLFNLLPARIYGVVTSYSLLAIPLFVFMGVALEKSRLAEDLMEVVGRLSGALRGGLGLGIVFVGVLMGATTGIVGATVVTLGLLTLPALLKRGYDPGLACGVICASGTLGQIIPPSLILILLADIMNLSVGTLFAAAVFPGMMLAGIYCTYILLLGILRPEMVPAVPAEERALISARQLLAKLVRVIAPPLGLVAAVLGSIIAGIAAPTEAAAMGALGALIVCAIGRRLSWGLVVETLRSTARITAMMMFILICAQVFALAFRGLRGEQLVEDLFAFLPGGVGMDIWFMLLLVFVLGFFLEWIEISYIAVPLFLPIFANAGVDPVWLATLICVMLQTSFLTPPFGWALFFLRSVAPPEITTGHIYRGVFPFVAMQFLAVATVYFAPGLATWLPRAIGW</sequence>
<feature type="transmembrane region" description="Helical" evidence="7">
    <location>
        <begin position="406"/>
        <end position="428"/>
    </location>
</feature>
<feature type="transmembrane region" description="Helical" evidence="7">
    <location>
        <begin position="371"/>
        <end position="394"/>
    </location>
</feature>
<organism evidence="9 10">
    <name type="scientific">Falsiroseomonas oleicola</name>
    <dbReference type="NCBI Taxonomy" id="2801474"/>
    <lineage>
        <taxon>Bacteria</taxon>
        <taxon>Pseudomonadati</taxon>
        <taxon>Pseudomonadota</taxon>
        <taxon>Alphaproteobacteria</taxon>
        <taxon>Acetobacterales</taxon>
        <taxon>Roseomonadaceae</taxon>
        <taxon>Falsiroseomonas</taxon>
    </lineage>
</organism>
<dbReference type="NCBIfam" id="TIGR00786">
    <property type="entry name" value="dctM"/>
    <property type="match status" value="1"/>
</dbReference>
<feature type="transmembrane region" description="Helical" evidence="7">
    <location>
        <begin position="177"/>
        <end position="201"/>
    </location>
</feature>
<feature type="transmembrane region" description="Helical" evidence="7">
    <location>
        <begin position="254"/>
        <end position="272"/>
    </location>
</feature>
<dbReference type="PIRSF" id="PIRSF006066">
    <property type="entry name" value="HI0050"/>
    <property type="match status" value="1"/>
</dbReference>
<feature type="transmembrane region" description="Helical" evidence="7">
    <location>
        <begin position="99"/>
        <end position="129"/>
    </location>
</feature>
<evidence type="ECO:0000259" key="8">
    <source>
        <dbReference type="Pfam" id="PF06808"/>
    </source>
</evidence>
<comment type="similarity">
    <text evidence="7">Belongs to the TRAP transporter large permease family.</text>
</comment>
<keyword evidence="10" id="KW-1185">Reference proteome</keyword>
<feature type="transmembrane region" description="Helical" evidence="7">
    <location>
        <begin position="317"/>
        <end position="341"/>
    </location>
</feature>
<gene>
    <name evidence="9" type="ORF">JJQ90_17475</name>
</gene>
<evidence type="ECO:0000256" key="6">
    <source>
        <dbReference type="ARBA" id="ARBA00023136"/>
    </source>
</evidence>